<feature type="region of interest" description="Disordered" evidence="1">
    <location>
        <begin position="207"/>
        <end position="248"/>
    </location>
</feature>
<evidence type="ECO:0000313" key="3">
    <source>
        <dbReference type="Proteomes" id="UP000441586"/>
    </source>
</evidence>
<reference evidence="2 3" key="1">
    <citation type="submission" date="2019-12" db="EMBL/GenBank/DDBJ databases">
        <authorList>
            <person name="Zhang Y.-J."/>
        </authorList>
    </citation>
    <scope>NUCLEOTIDE SEQUENCE [LARGE SCALE GENOMIC DNA]</scope>
    <source>
        <strain evidence="2 3">H18S-6</strain>
    </source>
</reference>
<accession>A0A6A4RHC6</accession>
<feature type="region of interest" description="Disordered" evidence="1">
    <location>
        <begin position="116"/>
        <end position="140"/>
    </location>
</feature>
<dbReference type="RefSeq" id="WP_158979848.1">
    <property type="nucleotide sequence ID" value="NZ_WSFO01000007.1"/>
</dbReference>
<feature type="compositionally biased region" description="Basic and acidic residues" evidence="1">
    <location>
        <begin position="207"/>
        <end position="220"/>
    </location>
</feature>
<dbReference type="Proteomes" id="UP000441586">
    <property type="component" value="Unassembled WGS sequence"/>
</dbReference>
<sequence length="281" mass="30978">MVASRVLGEDVRSMVRKGARERMCFGFCLDKQNDPLLMVEPGKKPEALRAPLKNEGGGPPMIWGTYVVRSDQMEMICEKVSAKTVTGLKKFLRKNQPKVNVLFYDKGGNLLDSLKPEKSDGVVSDDKVSDLAPPGDSGKPAQELVKRLKRIHPRIALAPGPLEMKLKRALARSVKLVNDGKLQEAETLITMIEMALAKIGKTIENDKRTQARAQQSRDRMSLGAGVKRAQALRANVARTPGSTRSKLDRAVHKAAQLLKSRDMNGANKMMDRIEKALATIN</sequence>
<organism evidence="2 3">
    <name type="scientific">Parasedimentitalea maritima</name>
    <dbReference type="NCBI Taxonomy" id="2578117"/>
    <lineage>
        <taxon>Bacteria</taxon>
        <taxon>Pseudomonadati</taxon>
        <taxon>Pseudomonadota</taxon>
        <taxon>Alphaproteobacteria</taxon>
        <taxon>Rhodobacterales</taxon>
        <taxon>Paracoccaceae</taxon>
        <taxon>Parasedimentitalea</taxon>
    </lineage>
</organism>
<dbReference type="AlphaFoldDB" id="A0A6A4RHC6"/>
<feature type="compositionally biased region" description="Basic and acidic residues" evidence="1">
    <location>
        <begin position="116"/>
        <end position="129"/>
    </location>
</feature>
<evidence type="ECO:0000313" key="2">
    <source>
        <dbReference type="EMBL" id="KAE9629229.1"/>
    </source>
</evidence>
<name>A0A6A4RHC6_9RHOB</name>
<proteinExistence type="predicted"/>
<evidence type="ECO:0000256" key="1">
    <source>
        <dbReference type="SAM" id="MobiDB-lite"/>
    </source>
</evidence>
<dbReference type="EMBL" id="WSFO01000007">
    <property type="protein sequence ID" value="KAE9629229.1"/>
    <property type="molecule type" value="Genomic_DNA"/>
</dbReference>
<comment type="caution">
    <text evidence="2">The sequence shown here is derived from an EMBL/GenBank/DDBJ whole genome shotgun (WGS) entry which is preliminary data.</text>
</comment>
<protein>
    <submittedName>
        <fullName evidence="2">Uncharacterized protein</fullName>
    </submittedName>
</protein>
<gene>
    <name evidence="2" type="ORF">GP644_12465</name>
</gene>